<dbReference type="SUPFAM" id="SSF55729">
    <property type="entry name" value="Acyl-CoA N-acyltransferases (Nat)"/>
    <property type="match status" value="1"/>
</dbReference>
<dbReference type="Proteomes" id="UP000310754">
    <property type="component" value="Unassembled WGS sequence"/>
</dbReference>
<comment type="caution">
    <text evidence="2">The sequence shown here is derived from an EMBL/GenBank/DDBJ whole genome shotgun (WGS) entry which is preliminary data.</text>
</comment>
<dbReference type="CDD" id="cd04301">
    <property type="entry name" value="NAT_SF"/>
    <property type="match status" value="1"/>
</dbReference>
<dbReference type="InterPro" id="IPR000182">
    <property type="entry name" value="GNAT_dom"/>
</dbReference>
<dbReference type="Gene3D" id="3.40.630.30">
    <property type="match status" value="1"/>
</dbReference>
<dbReference type="EMBL" id="SSOA01000012">
    <property type="protein sequence ID" value="THF47607.1"/>
    <property type="molecule type" value="Genomic_DNA"/>
</dbReference>
<dbReference type="GO" id="GO:0016747">
    <property type="term" value="F:acyltransferase activity, transferring groups other than amino-acyl groups"/>
    <property type="evidence" value="ECO:0007669"/>
    <property type="project" value="InterPro"/>
</dbReference>
<dbReference type="PROSITE" id="PS51186">
    <property type="entry name" value="GNAT"/>
    <property type="match status" value="1"/>
</dbReference>
<evidence type="ECO:0000259" key="1">
    <source>
        <dbReference type="PROSITE" id="PS51186"/>
    </source>
</evidence>
<keyword evidence="2" id="KW-0808">Transferase</keyword>
<accession>A0A4V3W7K3</accession>
<feature type="domain" description="N-acetyltransferase" evidence="1">
    <location>
        <begin position="12"/>
        <end position="154"/>
    </location>
</feature>
<proteinExistence type="predicted"/>
<organism evidence="2 3">
    <name type="scientific">Allorhizobium terrae</name>
    <dbReference type="NCBI Taxonomy" id="1848972"/>
    <lineage>
        <taxon>Bacteria</taxon>
        <taxon>Pseudomonadati</taxon>
        <taxon>Pseudomonadota</taxon>
        <taxon>Alphaproteobacteria</taxon>
        <taxon>Hyphomicrobiales</taxon>
        <taxon>Rhizobiaceae</taxon>
        <taxon>Rhizobium/Agrobacterium group</taxon>
        <taxon>Allorhizobium</taxon>
    </lineage>
</organism>
<reference evidence="2 3" key="1">
    <citation type="submission" date="2019-04" db="EMBL/GenBank/DDBJ databases">
        <title>Rhizobium terrae sp. nov., isolated from a paddy soil.</title>
        <authorList>
            <person name="Lin S.-Y."/>
            <person name="Hameed A."/>
            <person name="Huang H.-I."/>
            <person name="Young C.-C."/>
        </authorList>
    </citation>
    <scope>NUCLEOTIDE SEQUENCE [LARGE SCALE GENOMIC DNA]</scope>
    <source>
        <strain evidence="2 3">CC-HIH110</strain>
    </source>
</reference>
<sequence>MTEEQYSAFLAYFIPDYAEEIASNYARSMNDALKQAETEIAHSLPDGPRTKGHSLCTIADSDLQAVIGYVWYRPDEVSRSVFIYDFSILPEHRAKGQGKAALLALENMLAKEGYREIKLRVAADNGRAQHVYQAGGFRITGINMAKQIRNSPNN</sequence>
<evidence type="ECO:0000313" key="3">
    <source>
        <dbReference type="Proteomes" id="UP000310754"/>
    </source>
</evidence>
<keyword evidence="3" id="KW-1185">Reference proteome</keyword>
<evidence type="ECO:0000313" key="2">
    <source>
        <dbReference type="EMBL" id="THF47607.1"/>
    </source>
</evidence>
<name>A0A4V3W7K3_9HYPH</name>
<dbReference type="Pfam" id="PF00583">
    <property type="entry name" value="Acetyltransf_1"/>
    <property type="match status" value="1"/>
</dbReference>
<dbReference type="AlphaFoldDB" id="A0A4V3W7K3"/>
<protein>
    <submittedName>
        <fullName evidence="2">GNAT family N-acetyltransferase</fullName>
    </submittedName>
</protein>
<dbReference type="InterPro" id="IPR016181">
    <property type="entry name" value="Acyl_CoA_acyltransferase"/>
</dbReference>
<gene>
    <name evidence="2" type="ORF">E6C51_17705</name>
</gene>